<protein>
    <submittedName>
        <fullName evidence="2">ISL3 family transposase</fullName>
    </submittedName>
</protein>
<dbReference type="Pfam" id="PF01610">
    <property type="entry name" value="DDE_Tnp_ISL3"/>
    <property type="match status" value="1"/>
</dbReference>
<dbReference type="AlphaFoldDB" id="A0A3D8P1U9"/>
<comment type="caution">
    <text evidence="2">The sequence shown here is derived from an EMBL/GenBank/DDBJ whole genome shotgun (WGS) entry which is preliminary data.</text>
</comment>
<dbReference type="InterPro" id="IPR047951">
    <property type="entry name" value="Transpos_ISL3"/>
</dbReference>
<feature type="domain" description="Transposase IS204/IS1001/IS1096/IS1165 DDE" evidence="1">
    <location>
        <begin position="19"/>
        <end position="213"/>
    </location>
</feature>
<evidence type="ECO:0000313" key="2">
    <source>
        <dbReference type="EMBL" id="RDV80166.1"/>
    </source>
</evidence>
<dbReference type="PANTHER" id="PTHR33498:SF1">
    <property type="entry name" value="TRANSPOSASE FOR INSERTION SEQUENCE ELEMENT IS1557"/>
    <property type="match status" value="1"/>
</dbReference>
<organism evidence="2 3">
    <name type="scientific">Ammonifex thiophilus</name>
    <dbReference type="NCBI Taxonomy" id="444093"/>
    <lineage>
        <taxon>Bacteria</taxon>
        <taxon>Bacillati</taxon>
        <taxon>Bacillota</taxon>
        <taxon>Clostridia</taxon>
        <taxon>Thermoanaerobacterales</taxon>
        <taxon>Thermoanaerobacteraceae</taxon>
        <taxon>Ammonifex</taxon>
    </lineage>
</organism>
<evidence type="ECO:0000259" key="1">
    <source>
        <dbReference type="Pfam" id="PF01610"/>
    </source>
</evidence>
<feature type="non-terminal residue" evidence="2">
    <location>
        <position position="214"/>
    </location>
</feature>
<name>A0A3D8P1U9_9THEO</name>
<sequence>MTNQVNIEEALKDLPAFALSIDEHSFRGQDMMITVTCVWPERRLIAILPDDRLKTLEKFLKELPVSVRRRIKAVCIDFKDGWRKLIKRVLPGVPVVVDHFHALKDANRRVDEARLIEQQVTGQRIPRWPLVKNEEDLTERQAAQLAMIRRRYRNVAHFHWAKEQLRDVYRASCRKEAELILDRLILNTREASDVALVQWGRTLRSWREEILAYH</sequence>
<reference evidence="2 3" key="1">
    <citation type="submission" date="2018-08" db="EMBL/GenBank/DDBJ databases">
        <title>Form III RuBisCO-mediated autotrophy in Thermodesulfobium bacteria.</title>
        <authorList>
            <person name="Toshchakov S.V."/>
            <person name="Kublanov I.V."/>
            <person name="Frolov E."/>
            <person name="Bonch-Osmolovskaya E.A."/>
            <person name="Tourova T.P."/>
            <person name="Chernych N.A."/>
            <person name="Lebedinsky A.V."/>
        </authorList>
    </citation>
    <scope>NUCLEOTIDE SEQUENCE [LARGE SCALE GENOMIC DNA]</scope>
    <source>
        <strain evidence="2 3">SR</strain>
    </source>
</reference>
<dbReference type="InterPro" id="IPR002560">
    <property type="entry name" value="Transposase_DDE"/>
</dbReference>
<gene>
    <name evidence="2" type="ORF">DXX99_11015</name>
</gene>
<keyword evidence="3" id="KW-1185">Reference proteome</keyword>
<dbReference type="EMBL" id="QSLN01000054">
    <property type="protein sequence ID" value="RDV80166.1"/>
    <property type="molecule type" value="Genomic_DNA"/>
</dbReference>
<evidence type="ECO:0000313" key="3">
    <source>
        <dbReference type="Proteomes" id="UP000256329"/>
    </source>
</evidence>
<proteinExistence type="predicted"/>
<dbReference type="Proteomes" id="UP000256329">
    <property type="component" value="Unassembled WGS sequence"/>
</dbReference>
<accession>A0A3D8P1U9</accession>
<dbReference type="PANTHER" id="PTHR33498">
    <property type="entry name" value="TRANSPOSASE FOR INSERTION SEQUENCE ELEMENT IS1557"/>
    <property type="match status" value="1"/>
</dbReference>